<dbReference type="InterPro" id="IPR035965">
    <property type="entry name" value="PAS-like_dom_sf"/>
</dbReference>
<dbReference type="SMART" id="SM00091">
    <property type="entry name" value="PAS"/>
    <property type="match status" value="1"/>
</dbReference>
<feature type="modified residue" description="4-aspartylphosphate" evidence="14">
    <location>
        <position position="860"/>
    </location>
</feature>
<keyword evidence="6" id="KW-0808">Transferase</keyword>
<dbReference type="InterPro" id="IPR036890">
    <property type="entry name" value="HATPase_C_sf"/>
</dbReference>
<dbReference type="GO" id="GO:0000155">
    <property type="term" value="F:phosphorelay sensor kinase activity"/>
    <property type="evidence" value="ECO:0007669"/>
    <property type="project" value="InterPro"/>
</dbReference>
<evidence type="ECO:0000256" key="4">
    <source>
        <dbReference type="ARBA" id="ARBA00022475"/>
    </source>
</evidence>
<dbReference type="SUPFAM" id="SSF103190">
    <property type="entry name" value="Sensory domain-like"/>
    <property type="match status" value="1"/>
</dbReference>
<feature type="transmembrane region" description="Helical" evidence="15">
    <location>
        <begin position="21"/>
        <end position="43"/>
    </location>
</feature>
<dbReference type="PROSITE" id="PS50112">
    <property type="entry name" value="PAS"/>
    <property type="match status" value="1"/>
</dbReference>
<evidence type="ECO:0000313" key="21">
    <source>
        <dbReference type="EMBL" id="CCK82193.1"/>
    </source>
</evidence>
<dbReference type="PROSITE" id="PS50885">
    <property type="entry name" value="HAMP"/>
    <property type="match status" value="1"/>
</dbReference>
<dbReference type="CDD" id="cd12912">
    <property type="entry name" value="PDC2_MCP_like"/>
    <property type="match status" value="1"/>
</dbReference>
<dbReference type="PROSITE" id="PS50110">
    <property type="entry name" value="RESPONSE_REGULATORY"/>
    <property type="match status" value="1"/>
</dbReference>
<organism evidence="21 22">
    <name type="scientific">Desulfobacula toluolica (strain DSM 7467 / Tol2)</name>
    <dbReference type="NCBI Taxonomy" id="651182"/>
    <lineage>
        <taxon>Bacteria</taxon>
        <taxon>Pseudomonadati</taxon>
        <taxon>Thermodesulfobacteriota</taxon>
        <taxon>Desulfobacteria</taxon>
        <taxon>Desulfobacterales</taxon>
        <taxon>Desulfobacteraceae</taxon>
        <taxon>Desulfobacula</taxon>
    </lineage>
</organism>
<dbReference type="STRING" id="651182.TOL2_C40380"/>
<dbReference type="Pfam" id="PF00072">
    <property type="entry name" value="Response_reg"/>
    <property type="match status" value="1"/>
</dbReference>
<dbReference type="InterPro" id="IPR001789">
    <property type="entry name" value="Sig_transdc_resp-reg_receiver"/>
</dbReference>
<dbReference type="NCBIfam" id="TIGR00229">
    <property type="entry name" value="sensory_box"/>
    <property type="match status" value="1"/>
</dbReference>
<sequence>MGKKNEHIMPGKKKQIVRISIGRKLIIAFLLLSIVPMSTVAYYNLTQSRNEVTRLAKSELEDLSYHTARFIDQLLVENQRNAANLAGNPTIVQFMSESGKNSLPLKEKTYQVLQNFVDNHPDYNAPGLFDANGIVLASLTDILVGKNRSFRDYFQISITGQPYISDILVGRSTRQPGVFLSHPVKSSQGKILGINIAWLKADTIWKIIDDIHVGKKKFAYLIDQDGVIIAHPNRDLLYHSLGKISPESVSTISSTLRFGTIPNTKTPLIPESLGMDQLAYKVLSIRESDTFRYYSPLDYKYHIAGYSRLKKQTWTVVVDLPESEFLASLNRIKTLAYISIGLVTIITVMISILLANTITFPVRRLTETAAKVTSTTPFNPSSIADVTSGNDEIAYLGQVLSEMVLSLQASEENLREKKQFIESIVNLSPDILYIYDIIDKKNVYSNNGIRKILGFSSKEIQEMGNTLIPQLMHPDDFKFYVNHTYPRYFKTADNDSIFHQVRMKHKNGSWHWLDCIEMIYLREPDGSPKQIFGVIHDITAQKQAENEKLKAEQYAANQEKQAIVGQIAGKMAHDFNNILGIIMGNTELSLLYCNDPEITKILELIFDQTIRGKNLTKNLVAFAKDQEPKYEFFNISEKIDLVLKLLKKDLEQIKLIKEYEQGIPDLLADPGMIEHTLINMIQNSIHALSNSGHPEIMIRTYCLADTICIEIEDNGCGIPEEHIKNIYEQSFTLKGKQDKTSSYKKIIKGTGYGMSNVKKYIEQHKGTIRVESEVGLSTKFTISLPIINKELTTEEKKEILISKSYFSKYILLVEDEPGISDVQYKLLSKEPFNNKVDIAPNGQVAIDLFERNTYDFVSLDYILPGEINGLGVYRHIRKKNQNIPILFLSGNIEFLESIKELKQNDAHIDHLSKPCRNIDYINGINKLMAMALV</sequence>
<dbReference type="InterPro" id="IPR003594">
    <property type="entry name" value="HATPase_dom"/>
</dbReference>
<dbReference type="Gene3D" id="3.40.50.2300">
    <property type="match status" value="1"/>
</dbReference>
<accession>K0NPW6</accession>
<evidence type="ECO:0000256" key="11">
    <source>
        <dbReference type="ARBA" id="ARBA00022989"/>
    </source>
</evidence>
<dbReference type="InterPro" id="IPR036097">
    <property type="entry name" value="HisK_dim/P_sf"/>
</dbReference>
<evidence type="ECO:0000259" key="18">
    <source>
        <dbReference type="PROSITE" id="PS50112"/>
    </source>
</evidence>
<name>K0NPW6_DESTT</name>
<dbReference type="Pfam" id="PF08447">
    <property type="entry name" value="PAS_3"/>
    <property type="match status" value="1"/>
</dbReference>
<dbReference type="InterPro" id="IPR004358">
    <property type="entry name" value="Sig_transdc_His_kin-like_C"/>
</dbReference>
<evidence type="ECO:0000256" key="15">
    <source>
        <dbReference type="SAM" id="Phobius"/>
    </source>
</evidence>
<keyword evidence="7 15" id="KW-0812">Transmembrane</keyword>
<dbReference type="PRINTS" id="PR00344">
    <property type="entry name" value="BCTRLSENSOR"/>
</dbReference>
<dbReference type="SMART" id="SM00387">
    <property type="entry name" value="HATPase_c"/>
    <property type="match status" value="1"/>
</dbReference>
<dbReference type="PATRIC" id="fig|651182.5.peg.4753"/>
<feature type="domain" description="Histidine kinase" evidence="16">
    <location>
        <begin position="570"/>
        <end position="788"/>
    </location>
</feature>
<evidence type="ECO:0000256" key="1">
    <source>
        <dbReference type="ARBA" id="ARBA00000085"/>
    </source>
</evidence>
<dbReference type="CDD" id="cd00082">
    <property type="entry name" value="HisKA"/>
    <property type="match status" value="1"/>
</dbReference>
<dbReference type="SMART" id="SM00448">
    <property type="entry name" value="REC"/>
    <property type="match status" value="1"/>
</dbReference>
<dbReference type="PROSITE" id="PS50109">
    <property type="entry name" value="HIS_KIN"/>
    <property type="match status" value="1"/>
</dbReference>
<dbReference type="HOGENOM" id="CLU_340905_0_0_7"/>
<evidence type="ECO:0000256" key="6">
    <source>
        <dbReference type="ARBA" id="ARBA00022679"/>
    </source>
</evidence>
<keyword evidence="4" id="KW-1003">Cell membrane</keyword>
<feature type="domain" description="PAC" evidence="19">
    <location>
        <begin position="497"/>
        <end position="550"/>
    </location>
</feature>
<dbReference type="PANTHER" id="PTHR43065">
    <property type="entry name" value="SENSOR HISTIDINE KINASE"/>
    <property type="match status" value="1"/>
</dbReference>
<evidence type="ECO:0000256" key="9">
    <source>
        <dbReference type="ARBA" id="ARBA00022777"/>
    </source>
</evidence>
<feature type="domain" description="Response regulatory" evidence="17">
    <location>
        <begin position="809"/>
        <end position="928"/>
    </location>
</feature>
<evidence type="ECO:0000256" key="13">
    <source>
        <dbReference type="ARBA" id="ARBA00023136"/>
    </source>
</evidence>
<dbReference type="KEGG" id="dto:TOL2_C40380"/>
<evidence type="ECO:0000259" key="20">
    <source>
        <dbReference type="PROSITE" id="PS50885"/>
    </source>
</evidence>
<dbReference type="InterPro" id="IPR003661">
    <property type="entry name" value="HisK_dim/P_dom"/>
</dbReference>
<dbReference type="GO" id="GO:0005524">
    <property type="term" value="F:ATP binding"/>
    <property type="evidence" value="ECO:0007669"/>
    <property type="project" value="UniProtKB-KW"/>
</dbReference>
<dbReference type="Gene3D" id="6.10.340.10">
    <property type="match status" value="1"/>
</dbReference>
<dbReference type="Gene3D" id="3.30.450.20">
    <property type="entry name" value="PAS domain"/>
    <property type="match status" value="3"/>
</dbReference>
<dbReference type="Gene3D" id="3.30.565.10">
    <property type="entry name" value="Histidine kinase-like ATPase, C-terminal domain"/>
    <property type="match status" value="1"/>
</dbReference>
<dbReference type="InterPro" id="IPR013655">
    <property type="entry name" value="PAS_fold_3"/>
</dbReference>
<keyword evidence="13 15" id="KW-0472">Membrane</keyword>
<keyword evidence="11 15" id="KW-1133">Transmembrane helix</keyword>
<dbReference type="RefSeq" id="WP_014959373.1">
    <property type="nucleotide sequence ID" value="NC_018645.1"/>
</dbReference>
<keyword evidence="22" id="KW-1185">Reference proteome</keyword>
<evidence type="ECO:0000313" key="22">
    <source>
        <dbReference type="Proteomes" id="UP000007347"/>
    </source>
</evidence>
<keyword evidence="9 21" id="KW-0418">Kinase</keyword>
<dbReference type="CDD" id="cd12914">
    <property type="entry name" value="PDC1_DGC_like"/>
    <property type="match status" value="1"/>
</dbReference>
<dbReference type="GO" id="GO:0005886">
    <property type="term" value="C:plasma membrane"/>
    <property type="evidence" value="ECO:0007669"/>
    <property type="project" value="UniProtKB-SubCell"/>
</dbReference>
<dbReference type="PROSITE" id="PS50113">
    <property type="entry name" value="PAC"/>
    <property type="match status" value="1"/>
</dbReference>
<keyword evidence="5 14" id="KW-0597">Phosphoprotein</keyword>
<feature type="domain" description="PAS" evidence="18">
    <location>
        <begin position="417"/>
        <end position="476"/>
    </location>
</feature>
<proteinExistence type="predicted"/>
<dbReference type="Gene3D" id="1.10.287.130">
    <property type="match status" value="1"/>
</dbReference>
<keyword evidence="10" id="KW-0067">ATP-binding</keyword>
<evidence type="ECO:0000259" key="19">
    <source>
        <dbReference type="PROSITE" id="PS50113"/>
    </source>
</evidence>
<reference evidence="21 22" key="1">
    <citation type="journal article" date="2013" name="Environ. Microbiol.">
        <title>Complete genome, catabolic sub-proteomes and key-metabolites of Desulfobacula toluolica Tol2, a marine, aromatic compound-degrading, sulfate-reducing bacterium.</title>
        <authorList>
            <person name="Wohlbrand L."/>
            <person name="Jacob J.H."/>
            <person name="Kube M."/>
            <person name="Mussmann M."/>
            <person name="Jarling R."/>
            <person name="Beck A."/>
            <person name="Amann R."/>
            <person name="Wilkes H."/>
            <person name="Reinhardt R."/>
            <person name="Rabus R."/>
        </authorList>
    </citation>
    <scope>NUCLEOTIDE SEQUENCE [LARGE SCALE GENOMIC DNA]</scope>
    <source>
        <strain evidence="22">DSM 7467 / Tol2</strain>
    </source>
</reference>
<feature type="domain" description="HAMP" evidence="20">
    <location>
        <begin position="356"/>
        <end position="412"/>
    </location>
</feature>
<evidence type="ECO:0000256" key="14">
    <source>
        <dbReference type="PROSITE-ProRule" id="PRU00169"/>
    </source>
</evidence>
<gene>
    <name evidence="21" type="ordered locus">TOL2_C40380</name>
</gene>
<comment type="catalytic activity">
    <reaction evidence="1">
        <text>ATP + protein L-histidine = ADP + protein N-phospho-L-histidine.</text>
        <dbReference type="EC" id="2.7.13.3"/>
    </reaction>
</comment>
<dbReference type="InterPro" id="IPR003660">
    <property type="entry name" value="HAMP_dom"/>
</dbReference>
<feature type="transmembrane region" description="Helical" evidence="15">
    <location>
        <begin position="335"/>
        <end position="355"/>
    </location>
</feature>
<evidence type="ECO:0000259" key="17">
    <source>
        <dbReference type="PROSITE" id="PS50110"/>
    </source>
</evidence>
<evidence type="ECO:0000256" key="8">
    <source>
        <dbReference type="ARBA" id="ARBA00022741"/>
    </source>
</evidence>
<keyword evidence="12" id="KW-0902">Two-component regulatory system</keyword>
<dbReference type="SUPFAM" id="SSF55874">
    <property type="entry name" value="ATPase domain of HSP90 chaperone/DNA topoisomerase II/histidine kinase"/>
    <property type="match status" value="1"/>
</dbReference>
<evidence type="ECO:0000256" key="2">
    <source>
        <dbReference type="ARBA" id="ARBA00004651"/>
    </source>
</evidence>
<dbReference type="Pfam" id="PF02518">
    <property type="entry name" value="HATPase_c"/>
    <property type="match status" value="1"/>
</dbReference>
<evidence type="ECO:0000256" key="3">
    <source>
        <dbReference type="ARBA" id="ARBA00012438"/>
    </source>
</evidence>
<dbReference type="InterPro" id="IPR000014">
    <property type="entry name" value="PAS"/>
</dbReference>
<dbReference type="InterPro" id="IPR011006">
    <property type="entry name" value="CheY-like_superfamily"/>
</dbReference>
<evidence type="ECO:0000256" key="5">
    <source>
        <dbReference type="ARBA" id="ARBA00022553"/>
    </source>
</evidence>
<dbReference type="SMART" id="SM00388">
    <property type="entry name" value="HisKA"/>
    <property type="match status" value="1"/>
</dbReference>
<evidence type="ECO:0000256" key="10">
    <source>
        <dbReference type="ARBA" id="ARBA00022840"/>
    </source>
</evidence>
<dbReference type="SUPFAM" id="SSF52172">
    <property type="entry name" value="CheY-like"/>
    <property type="match status" value="1"/>
</dbReference>
<comment type="subcellular location">
    <subcellularLocation>
        <location evidence="2">Cell membrane</location>
        <topology evidence="2">Multi-pass membrane protein</topology>
    </subcellularLocation>
</comment>
<dbReference type="EMBL" id="FO203503">
    <property type="protein sequence ID" value="CCK82193.1"/>
    <property type="molecule type" value="Genomic_DNA"/>
</dbReference>
<evidence type="ECO:0000256" key="12">
    <source>
        <dbReference type="ARBA" id="ARBA00023012"/>
    </source>
</evidence>
<evidence type="ECO:0000259" key="16">
    <source>
        <dbReference type="PROSITE" id="PS50109"/>
    </source>
</evidence>
<dbReference type="CDD" id="cd00130">
    <property type="entry name" value="PAS"/>
    <property type="match status" value="1"/>
</dbReference>
<dbReference type="PANTHER" id="PTHR43065:SF10">
    <property type="entry name" value="PEROXIDE STRESS-ACTIVATED HISTIDINE KINASE MAK3"/>
    <property type="match status" value="1"/>
</dbReference>
<dbReference type="InterPro" id="IPR000700">
    <property type="entry name" value="PAS-assoc_C"/>
</dbReference>
<dbReference type="Proteomes" id="UP000007347">
    <property type="component" value="Chromosome"/>
</dbReference>
<dbReference type="Pfam" id="PF02743">
    <property type="entry name" value="dCache_1"/>
    <property type="match status" value="1"/>
</dbReference>
<dbReference type="AlphaFoldDB" id="K0NPW6"/>
<dbReference type="InterPro" id="IPR033479">
    <property type="entry name" value="dCache_1"/>
</dbReference>
<dbReference type="SUPFAM" id="SSF47384">
    <property type="entry name" value="Homodimeric domain of signal transducing histidine kinase"/>
    <property type="match status" value="1"/>
</dbReference>
<keyword evidence="8" id="KW-0547">Nucleotide-binding</keyword>
<dbReference type="InterPro" id="IPR005467">
    <property type="entry name" value="His_kinase_dom"/>
</dbReference>
<protein>
    <recommendedName>
        <fullName evidence="3">histidine kinase</fullName>
        <ecNumber evidence="3">2.7.13.3</ecNumber>
    </recommendedName>
</protein>
<dbReference type="SUPFAM" id="SSF55785">
    <property type="entry name" value="PYP-like sensor domain (PAS domain)"/>
    <property type="match status" value="1"/>
</dbReference>
<dbReference type="EC" id="2.7.13.3" evidence="3"/>
<evidence type="ECO:0000256" key="7">
    <source>
        <dbReference type="ARBA" id="ARBA00022692"/>
    </source>
</evidence>
<dbReference type="OrthoDB" id="5417856at2"/>
<dbReference type="InterPro" id="IPR029151">
    <property type="entry name" value="Sensor-like_sf"/>
</dbReference>